<dbReference type="Proteomes" id="UP000318758">
    <property type="component" value="Chromosome"/>
</dbReference>
<dbReference type="PIRSF" id="PIRSF032038">
    <property type="entry name" value="UCP023238"/>
    <property type="match status" value="1"/>
</dbReference>
<keyword evidence="1" id="KW-0732">Signal</keyword>
<evidence type="ECO:0000256" key="1">
    <source>
        <dbReference type="SAM" id="SignalP"/>
    </source>
</evidence>
<keyword evidence="5" id="KW-1185">Reference proteome</keyword>
<organism evidence="2 4">
    <name type="scientific">Shewanella marisflavi</name>
    <dbReference type="NCBI Taxonomy" id="260364"/>
    <lineage>
        <taxon>Bacteria</taxon>
        <taxon>Pseudomonadati</taxon>
        <taxon>Pseudomonadota</taxon>
        <taxon>Gammaproteobacteria</taxon>
        <taxon>Alteromonadales</taxon>
        <taxon>Shewanellaceae</taxon>
        <taxon>Shewanella</taxon>
    </lineage>
</organism>
<accession>A0AAC9XPI3</accession>
<gene>
    <name evidence="2" type="ORF">CFF01_16650</name>
    <name evidence="3" type="ORF">FGA12_16645</name>
</gene>
<dbReference type="KEGG" id="smav:CFF01_16650"/>
<feature type="chain" id="PRO_5042256095" evidence="1">
    <location>
        <begin position="26"/>
        <end position="184"/>
    </location>
</feature>
<reference evidence="3 5" key="2">
    <citation type="submission" date="2019-06" db="EMBL/GenBank/DDBJ databases">
        <title>Complete genome of Shewanella marisflavi ECSMB14101, a mussel settlement-inducing bacterium isolated from East China Sea.</title>
        <authorList>
            <person name="Yang J."/>
            <person name="Liang X."/>
            <person name="Chang R."/>
            <person name="Peng L."/>
        </authorList>
    </citation>
    <scope>NUCLEOTIDE SEQUENCE [LARGE SCALE GENOMIC DNA]</scope>
    <source>
        <strain evidence="3 5">ECSMB14101</strain>
    </source>
</reference>
<dbReference type="EMBL" id="CP041153">
    <property type="protein sequence ID" value="QDF76661.1"/>
    <property type="molecule type" value="Genomic_DNA"/>
</dbReference>
<dbReference type="InterPro" id="IPR016987">
    <property type="entry name" value="UCP023238"/>
</dbReference>
<evidence type="ECO:0000313" key="2">
    <source>
        <dbReference type="EMBL" id="ASJ98091.1"/>
    </source>
</evidence>
<evidence type="ECO:0000313" key="5">
    <source>
        <dbReference type="Proteomes" id="UP000318758"/>
    </source>
</evidence>
<dbReference type="AlphaFoldDB" id="A0AAC9XPI3"/>
<sequence>MRLRFAATTSWLALSTLLFSLNASAGIEQQLSQCAAKQDKLDRLICYDTLAAKVGKAPKHSMNVTPVAAPAHQPKPAPKANAVVASTPAATVATAQAAEESFGKVYKEEKAELDKIELTVKSVKKNPHGILTITFDNGQVWKQNDTNRFKVKAGESVYIKKGALSSFLLGKDDTNSTIRVKRLE</sequence>
<dbReference type="RefSeq" id="WP_033539492.1">
    <property type="nucleotide sequence ID" value="NZ_CP022272.1"/>
</dbReference>
<reference evidence="2 4" key="1">
    <citation type="submission" date="2017-06" db="EMBL/GenBank/DDBJ databases">
        <title>Complete genome sequence of Shewanella marisflavi EP1 associated with anaerobic 2,4-dinitrotoluene reduction and salt tolerance.</title>
        <authorList>
            <person name="Huang J."/>
        </authorList>
    </citation>
    <scope>NUCLEOTIDE SEQUENCE [LARGE SCALE GENOMIC DNA]</scope>
    <source>
        <strain evidence="2 4">EP1</strain>
    </source>
</reference>
<evidence type="ECO:0000313" key="4">
    <source>
        <dbReference type="Proteomes" id="UP000198233"/>
    </source>
</evidence>
<evidence type="ECO:0000313" key="3">
    <source>
        <dbReference type="EMBL" id="QDF76661.1"/>
    </source>
</evidence>
<feature type="signal peptide" evidence="1">
    <location>
        <begin position="1"/>
        <end position="25"/>
    </location>
</feature>
<protein>
    <submittedName>
        <fullName evidence="2">Uncharacterized protein</fullName>
    </submittedName>
</protein>
<dbReference type="EMBL" id="CP022272">
    <property type="protein sequence ID" value="ASJ98091.1"/>
    <property type="molecule type" value="Genomic_DNA"/>
</dbReference>
<proteinExistence type="predicted"/>
<dbReference type="Proteomes" id="UP000198233">
    <property type="component" value="Chromosome"/>
</dbReference>
<name>A0AAC9XPI3_9GAMM</name>